<gene>
    <name evidence="1" type="ORF">METZ01_LOCUS232737</name>
</gene>
<dbReference type="AlphaFoldDB" id="A0A382GZA7"/>
<dbReference type="SUPFAM" id="SSF56317">
    <property type="entry name" value="Carbon-nitrogen hydrolase"/>
    <property type="match status" value="1"/>
</dbReference>
<proteinExistence type="predicted"/>
<feature type="non-terminal residue" evidence="1">
    <location>
        <position position="37"/>
    </location>
</feature>
<dbReference type="InterPro" id="IPR036526">
    <property type="entry name" value="C-N_Hydrolase_sf"/>
</dbReference>
<name>A0A382GZA7_9ZZZZ</name>
<evidence type="ECO:0000313" key="1">
    <source>
        <dbReference type="EMBL" id="SVB79883.1"/>
    </source>
</evidence>
<dbReference type="EMBL" id="UINC01058051">
    <property type="protein sequence ID" value="SVB79883.1"/>
    <property type="molecule type" value="Genomic_DNA"/>
</dbReference>
<protein>
    <submittedName>
        <fullName evidence="1">Uncharacterized protein</fullName>
    </submittedName>
</protein>
<accession>A0A382GZA7</accession>
<reference evidence="1" key="1">
    <citation type="submission" date="2018-05" db="EMBL/GenBank/DDBJ databases">
        <authorList>
            <person name="Lanie J.A."/>
            <person name="Ng W.-L."/>
            <person name="Kazmierczak K.M."/>
            <person name="Andrzejewski T.M."/>
            <person name="Davidsen T.M."/>
            <person name="Wayne K.J."/>
            <person name="Tettelin H."/>
            <person name="Glass J.I."/>
            <person name="Rusch D."/>
            <person name="Podicherti R."/>
            <person name="Tsui H.-C.T."/>
            <person name="Winkler M.E."/>
        </authorList>
    </citation>
    <scope>NUCLEOTIDE SEQUENCE</scope>
</reference>
<sequence length="37" mass="4064">MGPMHLALGQAPIILGDIEKNLEIMENLIKSAQKKCD</sequence>
<organism evidence="1">
    <name type="scientific">marine metagenome</name>
    <dbReference type="NCBI Taxonomy" id="408172"/>
    <lineage>
        <taxon>unclassified sequences</taxon>
        <taxon>metagenomes</taxon>
        <taxon>ecological metagenomes</taxon>
    </lineage>
</organism>